<reference evidence="9 16" key="11">
    <citation type="submission" date="2019-08" db="EMBL/GenBank/DDBJ databases">
        <title>Phenotypic and genetic characterization of extended-spectrum b-lactamase-producing hypermucoviscous Klebsiella pneumoniae from Chile.</title>
        <authorList>
            <person name="Morales-Leon F."/>
            <person name="Caro C."/>
            <person name="Opazo-Capurro A."/>
            <person name="Lincopan N."/>
            <person name="Dominguez-Yevenes M."/>
            <person name="Lima C."/>
            <person name="Bello-Toledo H."/>
            <person name="Gonzalez-Rocha G."/>
        </authorList>
    </citation>
    <scope>NUCLEOTIDE SEQUENCE [LARGE SCALE GENOMIC DNA]</scope>
    <source>
        <strain evidence="9 16">UCO-494</strain>
    </source>
</reference>
<gene>
    <name evidence="2" type="ORF">B5L96_11010</name>
    <name evidence="3" type="ORF">B6I68_19370</name>
    <name evidence="6" type="ORF">BL124_00008415</name>
    <name evidence="4" type="ORF">CP554_18800</name>
    <name evidence="5" type="ORF">DM078_18780</name>
    <name evidence="8" type="ORF">E1814_13835</name>
    <name evidence="7" type="ORF">EAO17_03715</name>
    <name evidence="1" type="ORF">FME62_11955</name>
    <name evidence="9" type="ORF">FXN67_15670</name>
</gene>
<dbReference type="Proteomes" id="UP000196447">
    <property type="component" value="Unassembled WGS sequence"/>
</dbReference>
<dbReference type="EMBL" id="QOHW01000015">
    <property type="protein sequence ID" value="RBZ20137.1"/>
    <property type="molecule type" value="Genomic_DNA"/>
</dbReference>
<dbReference type="EMBL" id="MPYG04000062">
    <property type="protein sequence ID" value="ROH00032.1"/>
    <property type="molecule type" value="Genomic_DNA"/>
</dbReference>
<evidence type="ECO:0000313" key="15">
    <source>
        <dbReference type="Proteomes" id="UP000294951"/>
    </source>
</evidence>
<dbReference type="Proteomes" id="UP000275975">
    <property type="component" value="Unassembled WGS sequence"/>
</dbReference>
<evidence type="ECO:0000313" key="12">
    <source>
        <dbReference type="Proteomes" id="UP000245817"/>
    </source>
</evidence>
<dbReference type="Proteomes" id="UP000234439">
    <property type="component" value="Unassembled WGS sequence"/>
</dbReference>
<reference evidence="7" key="6">
    <citation type="submission" date="2018-10" db="EMBL/GenBank/DDBJ databases">
        <authorList>
            <person name="Fan Y."/>
            <person name="Timp W."/>
            <person name="Bergman Y."/>
            <person name="Tamma P."/>
            <person name="Simner P."/>
        </authorList>
    </citation>
    <scope>NUCLEOTIDE SEQUENCE</scope>
    <source>
        <strain evidence="7">KLPN_104</strain>
    </source>
</reference>
<name>A0A1L5WDG1_KLEPN</name>
<dbReference type="EMBL" id="VSSY01000012">
    <property type="protein sequence ID" value="TYL77985.1"/>
    <property type="molecule type" value="Genomic_DNA"/>
</dbReference>
<evidence type="ECO:0000313" key="10">
    <source>
        <dbReference type="Proteomes" id="UP000196447"/>
    </source>
</evidence>
<evidence type="ECO:0000313" key="9">
    <source>
        <dbReference type="EMBL" id="TYL77985.1"/>
    </source>
</evidence>
<dbReference type="EMBL" id="NDBK01000050">
    <property type="protein sequence ID" value="OVF73412.1"/>
    <property type="molecule type" value="Genomic_DNA"/>
</dbReference>
<dbReference type="Proteomes" id="UP000283322">
    <property type="component" value="Unassembled WGS sequence"/>
</dbReference>
<accession>A0A1L5WDG1</accession>
<evidence type="ECO:0000313" key="13">
    <source>
        <dbReference type="Proteomes" id="UP000275975"/>
    </source>
</evidence>
<reference evidence="5" key="5">
    <citation type="submission" date="2018-08" db="EMBL/GenBank/DDBJ databases">
        <title>Klebsiella pneumoniae genome sequencing and assembly.</title>
        <authorList>
            <person name="Martins R.C.R."/>
            <person name="Perdigao-Neto L.V."/>
            <person name="Costa S.F."/>
            <person name="Levin A.S.S."/>
        </authorList>
    </citation>
    <scope>NUCLEOTIDE SEQUENCE</scope>
    <source>
        <strain evidence="5">BC_5001</strain>
    </source>
</reference>
<dbReference type="EMBL" id="VINI01000008">
    <property type="protein sequence ID" value="MSS31483.1"/>
    <property type="molecule type" value="Genomic_DNA"/>
</dbReference>
<reference evidence="6 14" key="7">
    <citation type="submission" date="2018-10" db="EMBL/GenBank/DDBJ databases">
        <authorList>
            <person name="Vanduin D."/>
            <person name="Fouts D."/>
            <person name="Wright M."/>
            <person name="Sutton G."/>
            <person name="Nguyen K."/>
            <person name="Kreiswirth B."/>
            <person name="Chen L."/>
            <person name="Rojas L."/>
            <person name="Hujer A."/>
            <person name="Hujer K."/>
            <person name="Bonomo R."/>
            <person name="Adams M."/>
        </authorList>
    </citation>
    <scope>NUCLEOTIDE SEQUENCE [LARGE SCALE GENOMIC DNA]</scope>
    <source>
        <strain evidence="6 14">CRK0165</strain>
    </source>
</reference>
<dbReference type="Proteomes" id="UP000322977">
    <property type="component" value="Unassembled WGS sequence"/>
</dbReference>
<evidence type="ECO:0000313" key="6">
    <source>
        <dbReference type="EMBL" id="ROH00032.1"/>
    </source>
</evidence>
<dbReference type="Proteomes" id="UP000245817">
    <property type="component" value="Unassembled WGS sequence"/>
</dbReference>
<reference evidence="8 15" key="9">
    <citation type="submission" date="2019-03" db="EMBL/GenBank/DDBJ databases">
        <title>Multidrug-Resistant Klebsiella pneumoniae Clinical Bloodstream Isolates in Shanghai, China.</title>
        <authorList>
            <person name="Wang S."/>
        </authorList>
    </citation>
    <scope>NUCLEOTIDE SEQUENCE [LARGE SCALE GENOMIC DNA]</scope>
    <source>
        <strain evidence="8 15">RJ1071</strain>
    </source>
</reference>
<evidence type="ECO:0000313" key="11">
    <source>
        <dbReference type="Proteomes" id="UP000234439"/>
    </source>
</evidence>
<comment type="caution">
    <text evidence="6">The sequence shown here is derived from an EMBL/GenBank/DDBJ whole genome shotgun (WGS) entry which is preliminary data.</text>
</comment>
<organism evidence="6 14">
    <name type="scientific">Klebsiella pneumoniae</name>
    <dbReference type="NCBI Taxonomy" id="573"/>
    <lineage>
        <taxon>Bacteria</taxon>
        <taxon>Pseudomonadati</taxon>
        <taxon>Pseudomonadota</taxon>
        <taxon>Gammaproteobacteria</taxon>
        <taxon>Enterobacterales</taxon>
        <taxon>Enterobacteriaceae</taxon>
        <taxon>Klebsiella/Raoultella group</taxon>
        <taxon>Klebsiella</taxon>
        <taxon>Klebsiella pneumoniae complex</taxon>
    </lineage>
</organism>
<evidence type="ECO:0000313" key="7">
    <source>
        <dbReference type="EMBL" id="RRF09681.1"/>
    </source>
</evidence>
<evidence type="ECO:0000313" key="14">
    <source>
        <dbReference type="Proteomes" id="UP000283322"/>
    </source>
</evidence>
<dbReference type="Proteomes" id="UP000468995">
    <property type="component" value="Unassembled WGS sequence"/>
</dbReference>
<sequence>MKTFGDDLGIRPLLFVVCTWFRSVKYDPDHVMKKNNIISRHSSPLALAEGYILAKTPNDFTH</sequence>
<reference evidence="7 13" key="8">
    <citation type="journal article" date="2019" name="Antimicrob. Agents Chemother.">
        <title>Applying Rapid Whole Genome Sequencing to Predict Phenotypic Antimicrobial Susceptibility Testing Results Among Carbapenem-Resistant Klebsiella pneumoniae Clinical Isolates.</title>
        <authorList>
            <person name="Tamma P.D."/>
            <person name="Fan Y."/>
            <person name="Bergman Y."/>
            <person name="Pertea G."/>
            <person name="Kazmi A."/>
            <person name="Lewis S."/>
            <person name="Carroll K.C."/>
            <person name="Schatz M.C."/>
            <person name="Timp W."/>
            <person name="Simner P.J."/>
        </authorList>
    </citation>
    <scope>NUCLEOTIDE SEQUENCE [LARGE SCALE GENOMIC DNA]</scope>
    <source>
        <strain evidence="7 13">KLPN_104</strain>
    </source>
</reference>
<dbReference type="AlphaFoldDB" id="A0A1L5WDG1"/>
<dbReference type="EMBL" id="RDAM01000001">
    <property type="protein sequence ID" value="RRF09681.1"/>
    <property type="molecule type" value="Genomic_DNA"/>
</dbReference>
<reference evidence="2 10" key="2">
    <citation type="submission" date="2017-03" db="EMBL/GenBank/DDBJ databases">
        <authorList>
            <person name="Fouts D."/>
            <person name="Stalin M.J."/>
            <person name="Chen L."/>
            <person name="Wright M."/>
            <person name="Sutton G."/>
            <person name="Nguyen K."/>
            <person name="Vanduin D."/>
            <person name="Rojas L."/>
            <person name="Hujer A."/>
            <person name="Hujer K."/>
            <person name="Bonomo R."/>
            <person name="Kreiswirth B."/>
            <person name="Adams M."/>
        </authorList>
    </citation>
    <scope>NUCLEOTIDE SEQUENCE [LARGE SCALE GENOMIC DNA]</scope>
    <source>
        <strain evidence="2 10">39383</strain>
    </source>
</reference>
<evidence type="ECO:0000313" key="8">
    <source>
        <dbReference type="EMBL" id="TDK00092.1"/>
    </source>
</evidence>
<dbReference type="EMBL" id="NCMJ01000106">
    <property type="protein sequence ID" value="PLE26163.1"/>
    <property type="molecule type" value="Genomic_DNA"/>
</dbReference>
<reference evidence="5" key="4">
    <citation type="submission" date="2018-07" db="EMBL/GenBank/DDBJ databases">
        <authorList>
            <person name="Martins R.C."/>
            <person name="Perdigao-Neto L.V."/>
            <person name="Costa S.F."/>
            <person name="Levin A.S.S."/>
        </authorList>
    </citation>
    <scope>NUCLEOTIDE SEQUENCE</scope>
    <source>
        <strain evidence="5">BC_5001</strain>
    </source>
</reference>
<dbReference type="Proteomes" id="UP000253559">
    <property type="component" value="Unassembled WGS sequence"/>
</dbReference>
<evidence type="ECO:0000313" key="5">
    <source>
        <dbReference type="EMBL" id="RBZ20137.1"/>
    </source>
</evidence>
<reference evidence="1 17" key="10">
    <citation type="submission" date="2019-07" db="EMBL/GenBank/DDBJ databases">
        <title>Genome sequence of OXA-232-producing Klebsiella pneumoniae ST23 from septicemic neonate.</title>
        <authorList>
            <person name="Mukherjee S."/>
            <person name="Naha S."/>
            <person name="Bhadury P."/>
            <person name="Basu S."/>
        </authorList>
    </citation>
    <scope>NUCLEOTIDE SEQUENCE [LARGE SCALE GENOMIC DNA]</scope>
    <source>
        <strain evidence="1 17">EN5275</strain>
    </source>
</reference>
<reference evidence="4 12" key="3">
    <citation type="submission" date="2017-09" db="EMBL/GenBank/DDBJ databases">
        <title>Molecular Epidemiology of Livestock-Associated Methicillin Resistant Staphylococcus aureus (LA-MRSA) and Extended-Spectrum Beta-Lactamase (ESBL)-Producing Enterobacteriaceae in Pigs and Exposed Workers in Cameroon and South Africa.</title>
        <authorList>
            <person name="Founou L."/>
            <person name="Founou R.C."/>
            <person name="Allam M."/>
            <person name="Ismail A."/>
            <person name="Essack S.Y."/>
        </authorList>
    </citation>
    <scope>NUCLEOTIDE SEQUENCE [LARGE SCALE GENOMIC DNA]</scope>
    <source>
        <strain evidence="4 12">HH516E4IA</strain>
    </source>
</reference>
<evidence type="ECO:0000313" key="17">
    <source>
        <dbReference type="Proteomes" id="UP000468995"/>
    </source>
</evidence>
<evidence type="ECO:0000313" key="16">
    <source>
        <dbReference type="Proteomes" id="UP000322977"/>
    </source>
</evidence>
<evidence type="ECO:0000313" key="3">
    <source>
        <dbReference type="EMBL" id="PLE26163.1"/>
    </source>
</evidence>
<reference evidence="3 11" key="1">
    <citation type="journal article" date="2017" name="J. Infect. Dis.">
        <title>An Analysis of the Epidemic of Klebsiella pneumoniae Carbapenemase-Producing K. pneumoniae: Convergence of Two Evolutionary Mechanisms Creates the Perfect Storm.</title>
        <authorList>
            <person name="Rojas L.J."/>
            <person name="Weinstock G.M."/>
            <person name="De La Cadena E."/>
            <person name="Diaz L."/>
            <person name="Rios R."/>
            <person name="Hanson B.M."/>
            <person name="Brown J.S."/>
            <person name="Vats P."/>
            <person name="Phillips D.S."/>
            <person name="Nguyen H."/>
            <person name="Hujer K.M."/>
            <person name="Correa A."/>
            <person name="Adams M.D."/>
            <person name="Perez F."/>
            <person name="Sodergren E."/>
            <person name="Narechania A."/>
            <person name="Planet P.J."/>
            <person name="Villegas M.V."/>
            <person name="Bonomo R.A."/>
            <person name="Arias C.A."/>
        </authorList>
    </citation>
    <scope>NUCLEOTIDE SEQUENCE [LARGE SCALE GENOMIC DNA]</scope>
    <source>
        <strain evidence="3 11">COL-Kpn30</strain>
    </source>
</reference>
<dbReference type="EMBL" id="SMTN01000011">
    <property type="protein sequence ID" value="TDK00092.1"/>
    <property type="molecule type" value="Genomic_DNA"/>
</dbReference>
<evidence type="ECO:0000313" key="1">
    <source>
        <dbReference type="EMBL" id="MSS31483.1"/>
    </source>
</evidence>
<protein>
    <submittedName>
        <fullName evidence="6">Uncharacterized protein</fullName>
    </submittedName>
</protein>
<evidence type="ECO:0000313" key="2">
    <source>
        <dbReference type="EMBL" id="OVF73412.1"/>
    </source>
</evidence>
<dbReference type="Proteomes" id="UP000294951">
    <property type="component" value="Unassembled WGS sequence"/>
</dbReference>
<evidence type="ECO:0000313" key="4">
    <source>
        <dbReference type="EMBL" id="PVU61176.1"/>
    </source>
</evidence>
<dbReference type="EMBL" id="PCFF01000023">
    <property type="protein sequence ID" value="PVU61176.1"/>
    <property type="molecule type" value="Genomic_DNA"/>
</dbReference>
<proteinExistence type="predicted"/>